<organism evidence="3">
    <name type="scientific">marine sediment metagenome</name>
    <dbReference type="NCBI Taxonomy" id="412755"/>
    <lineage>
        <taxon>unclassified sequences</taxon>
        <taxon>metagenomes</taxon>
        <taxon>ecological metagenomes</taxon>
    </lineage>
</organism>
<dbReference type="InterPro" id="IPR011010">
    <property type="entry name" value="DNA_brk_join_enz"/>
</dbReference>
<dbReference type="Gene3D" id="1.10.150.130">
    <property type="match status" value="1"/>
</dbReference>
<accession>X1S5C8</accession>
<dbReference type="SUPFAM" id="SSF56349">
    <property type="entry name" value="DNA breaking-rejoining enzymes"/>
    <property type="match status" value="1"/>
</dbReference>
<dbReference type="InterPro" id="IPR044068">
    <property type="entry name" value="CB"/>
</dbReference>
<comment type="caution">
    <text evidence="3">The sequence shown here is derived from an EMBL/GenBank/DDBJ whole genome shotgun (WGS) entry which is preliminary data.</text>
</comment>
<dbReference type="GO" id="GO:0003677">
    <property type="term" value="F:DNA binding"/>
    <property type="evidence" value="ECO:0007669"/>
    <property type="project" value="UniProtKB-KW"/>
</dbReference>
<keyword evidence="1" id="KW-0238">DNA-binding</keyword>
<evidence type="ECO:0000256" key="1">
    <source>
        <dbReference type="ARBA" id="ARBA00023125"/>
    </source>
</evidence>
<evidence type="ECO:0000313" key="3">
    <source>
        <dbReference type="EMBL" id="GAI74346.1"/>
    </source>
</evidence>
<reference evidence="3" key="1">
    <citation type="journal article" date="2014" name="Front. Microbiol.">
        <title>High frequency of phylogenetically diverse reductive dehalogenase-homologous genes in deep subseafloor sedimentary metagenomes.</title>
        <authorList>
            <person name="Kawai M."/>
            <person name="Futagami T."/>
            <person name="Toyoda A."/>
            <person name="Takaki Y."/>
            <person name="Nishi S."/>
            <person name="Hori S."/>
            <person name="Arai W."/>
            <person name="Tsubouchi T."/>
            <person name="Morono Y."/>
            <person name="Uchiyama I."/>
            <person name="Ito T."/>
            <person name="Fujiyama A."/>
            <person name="Inagaki F."/>
            <person name="Takami H."/>
        </authorList>
    </citation>
    <scope>NUCLEOTIDE SEQUENCE</scope>
    <source>
        <strain evidence="3">Expedition CK06-06</strain>
    </source>
</reference>
<dbReference type="PROSITE" id="PS51900">
    <property type="entry name" value="CB"/>
    <property type="match status" value="1"/>
</dbReference>
<dbReference type="AlphaFoldDB" id="X1S5C8"/>
<dbReference type="EMBL" id="BARW01011570">
    <property type="protein sequence ID" value="GAI74346.1"/>
    <property type="molecule type" value="Genomic_DNA"/>
</dbReference>
<feature type="domain" description="Core-binding (CB)" evidence="2">
    <location>
        <begin position="1"/>
        <end position="77"/>
    </location>
</feature>
<evidence type="ECO:0000259" key="2">
    <source>
        <dbReference type="PROSITE" id="PS51900"/>
    </source>
</evidence>
<proteinExistence type="predicted"/>
<protein>
    <recommendedName>
        <fullName evidence="2">Core-binding (CB) domain-containing protein</fullName>
    </recommendedName>
</protein>
<feature type="non-terminal residue" evidence="3">
    <location>
        <position position="127"/>
    </location>
</feature>
<sequence>MQTQAAIDRFLQNRRALRRRPRTIQWYDEQLRRFARHYPKLPTKPEAIEDFLLSIRGEPETTHGYYRALKALYRFLNKRYGVRNPIEQISPPSCPEKVRPTLTTHELARLLMSATTLRDRAILTVTQ</sequence>
<gene>
    <name evidence="3" type="ORF">S12H4_22250</name>
</gene>
<name>X1S5C8_9ZZZZ</name>
<dbReference type="InterPro" id="IPR010998">
    <property type="entry name" value="Integrase_recombinase_N"/>
</dbReference>